<comment type="catalytic activity">
    <reaction evidence="5">
        <text>a hydroperoxide + [thioredoxin]-dithiol = an alcohol + [thioredoxin]-disulfide + H2O</text>
        <dbReference type="Rhea" id="RHEA:62620"/>
        <dbReference type="Rhea" id="RHEA-COMP:10698"/>
        <dbReference type="Rhea" id="RHEA-COMP:10700"/>
        <dbReference type="ChEBI" id="CHEBI:15377"/>
        <dbReference type="ChEBI" id="CHEBI:29950"/>
        <dbReference type="ChEBI" id="CHEBI:30879"/>
        <dbReference type="ChEBI" id="CHEBI:35924"/>
        <dbReference type="ChEBI" id="CHEBI:50058"/>
        <dbReference type="EC" id="1.11.1.24"/>
    </reaction>
</comment>
<dbReference type="InterPro" id="IPR029759">
    <property type="entry name" value="GPX_AS"/>
</dbReference>
<evidence type="ECO:0000256" key="1">
    <source>
        <dbReference type="ARBA" id="ARBA00006926"/>
    </source>
</evidence>
<protein>
    <recommendedName>
        <fullName evidence="7">Glutathione peroxidase</fullName>
    </recommendedName>
</protein>
<dbReference type="GO" id="GO:0034599">
    <property type="term" value="P:cellular response to oxidative stress"/>
    <property type="evidence" value="ECO:0007669"/>
    <property type="project" value="TreeGrafter"/>
</dbReference>
<dbReference type="InterPro" id="IPR029760">
    <property type="entry name" value="GPX_CS"/>
</dbReference>
<dbReference type="PROSITE" id="PS00763">
    <property type="entry name" value="GLUTATHIONE_PEROXID_2"/>
    <property type="match status" value="1"/>
</dbReference>
<dbReference type="PANTHER" id="PTHR11592">
    <property type="entry name" value="GLUTATHIONE PEROXIDASE"/>
    <property type="match status" value="1"/>
</dbReference>
<dbReference type="PRINTS" id="PR01011">
    <property type="entry name" value="GLUTPROXDASE"/>
</dbReference>
<dbReference type="PROSITE" id="PS51355">
    <property type="entry name" value="GLUTATHIONE_PEROXID_3"/>
    <property type="match status" value="1"/>
</dbReference>
<dbReference type="Proteomes" id="UP000054845">
    <property type="component" value="Unassembled WGS sequence"/>
</dbReference>
<dbReference type="PANTHER" id="PTHR11592:SF78">
    <property type="entry name" value="GLUTATHIONE PEROXIDASE"/>
    <property type="match status" value="1"/>
</dbReference>
<keyword evidence="9" id="KW-1185">Reference proteome</keyword>
<evidence type="ECO:0000256" key="3">
    <source>
        <dbReference type="ARBA" id="ARBA00022862"/>
    </source>
</evidence>
<dbReference type="Gene3D" id="3.40.30.10">
    <property type="entry name" value="Glutaredoxin"/>
    <property type="match status" value="1"/>
</dbReference>
<proteinExistence type="inferred from homology"/>
<dbReference type="PIRSF" id="PIRSF000303">
    <property type="entry name" value="Glutathion_perox"/>
    <property type="match status" value="1"/>
</dbReference>
<evidence type="ECO:0000256" key="6">
    <source>
        <dbReference type="PIRSR" id="PIRSR000303-1"/>
    </source>
</evidence>
<evidence type="ECO:0000256" key="2">
    <source>
        <dbReference type="ARBA" id="ARBA00022559"/>
    </source>
</evidence>
<dbReference type="FunFam" id="3.40.30.10:FF:000010">
    <property type="entry name" value="Glutathione peroxidase"/>
    <property type="match status" value="1"/>
</dbReference>
<dbReference type="Pfam" id="PF00255">
    <property type="entry name" value="GSHPx"/>
    <property type="match status" value="1"/>
</dbReference>
<dbReference type="EMBL" id="CCYA01000389">
    <property type="protein sequence ID" value="CEH19454.1"/>
    <property type="molecule type" value="Genomic_DNA"/>
</dbReference>
<dbReference type="GO" id="GO:0140824">
    <property type="term" value="F:thioredoxin-dependent peroxiredoxin activity"/>
    <property type="evidence" value="ECO:0007669"/>
    <property type="project" value="UniProtKB-EC"/>
</dbReference>
<keyword evidence="2 7" id="KW-0575">Peroxidase</keyword>
<dbReference type="PROSITE" id="PS00460">
    <property type="entry name" value="GLUTATHIONE_PEROXID_1"/>
    <property type="match status" value="1"/>
</dbReference>
<feature type="active site" evidence="6">
    <location>
        <position position="36"/>
    </location>
</feature>
<evidence type="ECO:0000256" key="5">
    <source>
        <dbReference type="ARBA" id="ARBA00049091"/>
    </source>
</evidence>
<keyword evidence="4 7" id="KW-0560">Oxidoreductase</keyword>
<comment type="similarity">
    <text evidence="1 7">Belongs to the glutathione peroxidase family.</text>
</comment>
<dbReference type="InterPro" id="IPR000889">
    <property type="entry name" value="Glutathione_peroxidase"/>
</dbReference>
<dbReference type="OrthoDB" id="446890at2759"/>
<accession>A0A0P1BR94</accession>
<dbReference type="AlphaFoldDB" id="A0A0P1BR94"/>
<dbReference type="STRING" id="401625.A0A0P1BR94"/>
<evidence type="ECO:0000313" key="9">
    <source>
        <dbReference type="Proteomes" id="UP000054845"/>
    </source>
</evidence>
<evidence type="ECO:0000256" key="7">
    <source>
        <dbReference type="RuleBase" id="RU000499"/>
    </source>
</evidence>
<name>A0A0P1BR94_9BASI</name>
<evidence type="ECO:0000313" key="8">
    <source>
        <dbReference type="EMBL" id="CEH19454.1"/>
    </source>
</evidence>
<sequence length="161" mass="17855">MVSFYDLKAERPKGDALDFNELKGKVVLIVNTASKCGFTPQFEELEDLNKKYKDQGLRIIGFPCNQFANQDPADDEGIGAFCVKNYGVSFDIMAKSDVNGANTNEVFKYLKSEKSGLLGTQGIKWNFTKFLINKEGKVVERYSPTAKPSSIAPQIEKLLAA</sequence>
<reference evidence="8 9" key="1">
    <citation type="submission" date="2014-09" db="EMBL/GenBank/DDBJ databases">
        <authorList>
            <person name="Magalhaes I.L.F."/>
            <person name="Oliveira U."/>
            <person name="Santos F.R."/>
            <person name="Vidigal T.H.D.A."/>
            <person name="Brescovit A.D."/>
            <person name="Santos A.J."/>
        </authorList>
    </citation>
    <scope>NUCLEOTIDE SEQUENCE [LARGE SCALE GENOMIC DNA]</scope>
</reference>
<dbReference type="CDD" id="cd00340">
    <property type="entry name" value="GSH_Peroxidase"/>
    <property type="match status" value="1"/>
</dbReference>
<organism evidence="8 9">
    <name type="scientific">Ceraceosorus bombacis</name>
    <dbReference type="NCBI Taxonomy" id="401625"/>
    <lineage>
        <taxon>Eukaryota</taxon>
        <taxon>Fungi</taxon>
        <taxon>Dikarya</taxon>
        <taxon>Basidiomycota</taxon>
        <taxon>Ustilaginomycotina</taxon>
        <taxon>Exobasidiomycetes</taxon>
        <taxon>Ceraceosorales</taxon>
        <taxon>Ceraceosoraceae</taxon>
        <taxon>Ceraceosorus</taxon>
    </lineage>
</organism>
<dbReference type="SUPFAM" id="SSF52833">
    <property type="entry name" value="Thioredoxin-like"/>
    <property type="match status" value="1"/>
</dbReference>
<keyword evidence="3" id="KW-0049">Antioxidant</keyword>
<dbReference type="InterPro" id="IPR036249">
    <property type="entry name" value="Thioredoxin-like_sf"/>
</dbReference>
<evidence type="ECO:0000256" key="4">
    <source>
        <dbReference type="ARBA" id="ARBA00023002"/>
    </source>
</evidence>